<sequence>MNPYEIKKLNVYFKRMFGSGIDIKPRVNQTDSVEVFINSEFIGLIYKDDEDGEISYNFSMSILNDDL</sequence>
<dbReference type="PATRIC" id="fig|1261131.3.peg.934"/>
<dbReference type="HOGENOM" id="CLU_184505_0_0_5"/>
<dbReference type="KEGG" id="lar:lam_974"/>
<keyword evidence="2" id="KW-1185">Reference proteome</keyword>
<dbReference type="EMBL" id="CP006604">
    <property type="protein sequence ID" value="AHA28304.1"/>
    <property type="molecule type" value="Genomic_DNA"/>
</dbReference>
<dbReference type="AlphaFoldDB" id="U6B6A3"/>
<dbReference type="InterPro" id="IPR021473">
    <property type="entry name" value="DUF3126"/>
</dbReference>
<evidence type="ECO:0000313" key="1">
    <source>
        <dbReference type="EMBL" id="AHA28304.1"/>
    </source>
</evidence>
<gene>
    <name evidence="1" type="ORF">lam_974</name>
</gene>
<proteinExistence type="predicted"/>
<reference evidence="1 2" key="1">
    <citation type="journal article" date="2014" name="Mol. Plant Microbe Interact.">
        <title>The complete genome sequence of Candidatus Liberibacter americanus, associated with citrus Huanglongbing.</title>
        <authorList>
            <person name="Wulff N.A."/>
            <person name="Zhang S."/>
            <person name="Setubal J.C."/>
            <person name="Almeida N.F."/>
            <person name="Martins E.C."/>
            <person name="Harakava R."/>
            <person name="Kumar D."/>
            <person name="Rangel L.T."/>
            <person name="Foissac X."/>
            <person name="Bove J."/>
            <person name="Gabriel D.W."/>
        </authorList>
    </citation>
    <scope>NUCLEOTIDE SEQUENCE [LARGE SCALE GENOMIC DNA]</scope>
    <source>
        <strain evidence="1 2">Sao Paulo</strain>
    </source>
</reference>
<protein>
    <recommendedName>
        <fullName evidence="3">DUF3126 domain-containing protein</fullName>
    </recommendedName>
</protein>
<evidence type="ECO:0008006" key="3">
    <source>
        <dbReference type="Google" id="ProtNLM"/>
    </source>
</evidence>
<dbReference type="eggNOG" id="ENOG5032Z6W">
    <property type="taxonomic scope" value="Bacteria"/>
</dbReference>
<evidence type="ECO:0000313" key="2">
    <source>
        <dbReference type="Proteomes" id="UP000017862"/>
    </source>
</evidence>
<dbReference type="RefSeq" id="WP_007556545.1">
    <property type="nucleotide sequence ID" value="NC_022793.1"/>
</dbReference>
<organism evidence="1 2">
    <name type="scientific">Candidatus Liberibacter americanus str. Sao Paulo</name>
    <dbReference type="NCBI Taxonomy" id="1261131"/>
    <lineage>
        <taxon>Bacteria</taxon>
        <taxon>Pseudomonadati</taxon>
        <taxon>Pseudomonadota</taxon>
        <taxon>Alphaproteobacteria</taxon>
        <taxon>Hyphomicrobiales</taxon>
        <taxon>Rhizobiaceae</taxon>
        <taxon>Liberibacter</taxon>
    </lineage>
</organism>
<dbReference type="Pfam" id="PF11324">
    <property type="entry name" value="DUF3126"/>
    <property type="match status" value="1"/>
</dbReference>
<name>U6B6A3_9HYPH</name>
<dbReference type="STRING" id="1261131.lam_974"/>
<dbReference type="Proteomes" id="UP000017862">
    <property type="component" value="Chromosome"/>
</dbReference>
<accession>U6B6A3</accession>